<evidence type="ECO:0000256" key="6">
    <source>
        <dbReference type="ARBA" id="ARBA00022729"/>
    </source>
</evidence>
<feature type="domain" description="TonB-dependent receptor plug" evidence="13">
    <location>
        <begin position="70"/>
        <end position="165"/>
    </location>
</feature>
<dbReference type="Pfam" id="PF07715">
    <property type="entry name" value="Plug"/>
    <property type="match status" value="1"/>
</dbReference>
<keyword evidence="8" id="KW-0406">Ion transport</keyword>
<dbReference type="SUPFAM" id="SSF56935">
    <property type="entry name" value="Porins"/>
    <property type="match status" value="1"/>
</dbReference>
<evidence type="ECO:0000259" key="13">
    <source>
        <dbReference type="Pfam" id="PF07715"/>
    </source>
</evidence>
<keyword evidence="14" id="KW-0675">Receptor</keyword>
<feature type="chain" id="PRO_5007550257" evidence="12">
    <location>
        <begin position="30"/>
        <end position="832"/>
    </location>
</feature>
<dbReference type="Gene3D" id="2.170.130.10">
    <property type="entry name" value="TonB-dependent receptor, plug domain"/>
    <property type="match status" value="1"/>
</dbReference>
<dbReference type="GO" id="GO:0009279">
    <property type="term" value="C:cell outer membrane"/>
    <property type="evidence" value="ECO:0007669"/>
    <property type="project" value="UniProtKB-SubCell"/>
</dbReference>
<dbReference type="PROSITE" id="PS00018">
    <property type="entry name" value="EF_HAND_1"/>
    <property type="match status" value="1"/>
</dbReference>
<evidence type="ECO:0000256" key="8">
    <source>
        <dbReference type="ARBA" id="ARBA00023065"/>
    </source>
</evidence>
<evidence type="ECO:0000256" key="9">
    <source>
        <dbReference type="ARBA" id="ARBA00023136"/>
    </source>
</evidence>
<evidence type="ECO:0000256" key="2">
    <source>
        <dbReference type="ARBA" id="ARBA00022448"/>
    </source>
</evidence>
<keyword evidence="4" id="KW-0410">Iron transport</keyword>
<evidence type="ECO:0000256" key="7">
    <source>
        <dbReference type="ARBA" id="ARBA00023004"/>
    </source>
</evidence>
<keyword evidence="3 11" id="KW-1134">Transmembrane beta strand</keyword>
<dbReference type="InterPro" id="IPR012910">
    <property type="entry name" value="Plug_dom"/>
</dbReference>
<dbReference type="PANTHER" id="PTHR32552:SF68">
    <property type="entry name" value="FERRICHROME OUTER MEMBRANE TRANSPORTER_PHAGE RECEPTOR"/>
    <property type="match status" value="1"/>
</dbReference>
<sequence length="832" mass="91214">MSNNLFKNAPLAKAVAMALAIATTGQAIAQEPDAADKKENEIEKIQVTGSLGSLPGQDVEAVFGFGKSILETPRSASTISDEQMERFAISDIDELVAFAPGTFTQSFFGVAGSLDVRGTPGETYFRGVKRLDNPGNYPTPIGASSRVDIVRGPASPIYGPAKIGGYLNFNPKSARASGGQYLDQNKGAMSYTLGSWDKSVLTAELGGPASVAGKKSGFYLYGEVENSGSYYENTGTDQTVLQASFNVDITDNLRIEFGGMYHDYAGNQVAGWNRLTQDLVDTGTYITGTAQPLDTNGDGWISHQEYNAVNVNPFIWQVPMNETTPDLIPDIMALENVGTTTLKGSQVLVAAEDKLLNTVETLYFDVIYYTDSGWEIKNQFFYEGYENLNENAYGFSQYHDSYVVEDKIVFSNEYETDSLIAQLQISPSLRYIDFEHGEDWKNEYFDRRDLTMASGALDRRLLATSIDDDYTEWYTGNYLDLGFGVMVDLTWDFGLNIVLGARYDSFDMESHSDVEKTLLGNYGSGFVIVSEDGKYFLNDFGADPVNYTASDITAPVDAEDTVDGVSWNTSISYKFDFGLIPYITAAEQSTIIVGQGAEIKTGAIYSGGVFDKSTLMEYGVKGTFLEDSLYFAIANYEQERTDTKAQSATLNNVTSTKGTEFELRWVVSDDLVISAGYTNVKVKNLTALEDGGQYGFYGAEDMPLVDPSLIFGGVAGGPNPNTNNPEGRKAGIPENIYTLTATYDFQNGFAANASIVDVDSTYSGYSQSVLLPAYTLVNAGVIYQEEMWSVSFNIKNLTDETYFRSNFPDLFGSSIVLPELPRSYQAKFAYKF</sequence>
<proteinExistence type="inferred from homology"/>
<organism evidence="14 15">
    <name type="scientific">Paraglaciecola hydrolytica</name>
    <dbReference type="NCBI Taxonomy" id="1799789"/>
    <lineage>
        <taxon>Bacteria</taxon>
        <taxon>Pseudomonadati</taxon>
        <taxon>Pseudomonadota</taxon>
        <taxon>Gammaproteobacteria</taxon>
        <taxon>Alteromonadales</taxon>
        <taxon>Alteromonadaceae</taxon>
        <taxon>Paraglaciecola</taxon>
    </lineage>
</organism>
<comment type="similarity">
    <text evidence="11">Belongs to the TonB-dependent receptor family.</text>
</comment>
<dbReference type="PANTHER" id="PTHR32552">
    <property type="entry name" value="FERRICHROME IRON RECEPTOR-RELATED"/>
    <property type="match status" value="1"/>
</dbReference>
<dbReference type="AlphaFoldDB" id="A0A148KN53"/>
<dbReference type="InterPro" id="IPR037066">
    <property type="entry name" value="Plug_dom_sf"/>
</dbReference>
<evidence type="ECO:0000256" key="12">
    <source>
        <dbReference type="SAM" id="SignalP"/>
    </source>
</evidence>
<evidence type="ECO:0000313" key="14">
    <source>
        <dbReference type="EMBL" id="KXI27720.1"/>
    </source>
</evidence>
<dbReference type="PROSITE" id="PS52016">
    <property type="entry name" value="TONB_DEPENDENT_REC_3"/>
    <property type="match status" value="1"/>
</dbReference>
<evidence type="ECO:0000256" key="5">
    <source>
        <dbReference type="ARBA" id="ARBA00022692"/>
    </source>
</evidence>
<dbReference type="RefSeq" id="WP_068379099.1">
    <property type="nucleotide sequence ID" value="NZ_LSNE01000009.1"/>
</dbReference>
<dbReference type="EMBL" id="LSNE01000009">
    <property type="protein sequence ID" value="KXI27720.1"/>
    <property type="molecule type" value="Genomic_DNA"/>
</dbReference>
<name>A0A148KN53_9ALTE</name>
<evidence type="ECO:0000256" key="11">
    <source>
        <dbReference type="PROSITE-ProRule" id="PRU01360"/>
    </source>
</evidence>
<evidence type="ECO:0000313" key="15">
    <source>
        <dbReference type="Proteomes" id="UP000070299"/>
    </source>
</evidence>
<dbReference type="GO" id="GO:0015344">
    <property type="term" value="F:siderophore uptake transmembrane transporter activity"/>
    <property type="evidence" value="ECO:0007669"/>
    <property type="project" value="TreeGrafter"/>
</dbReference>
<evidence type="ECO:0000256" key="1">
    <source>
        <dbReference type="ARBA" id="ARBA00004571"/>
    </source>
</evidence>
<dbReference type="InterPro" id="IPR036942">
    <property type="entry name" value="Beta-barrel_TonB_sf"/>
</dbReference>
<keyword evidence="6 12" id="KW-0732">Signal</keyword>
<dbReference type="STRING" id="1799789.AX660_19405"/>
<keyword evidence="15" id="KW-1185">Reference proteome</keyword>
<accession>A0A148KN53</accession>
<evidence type="ECO:0000256" key="3">
    <source>
        <dbReference type="ARBA" id="ARBA00022452"/>
    </source>
</evidence>
<keyword evidence="5 11" id="KW-0812">Transmembrane</keyword>
<dbReference type="Gene3D" id="2.40.170.20">
    <property type="entry name" value="TonB-dependent receptor, beta-barrel domain"/>
    <property type="match status" value="1"/>
</dbReference>
<dbReference type="OrthoDB" id="127311at2"/>
<comment type="subcellular location">
    <subcellularLocation>
        <location evidence="1 11">Cell outer membrane</location>
        <topology evidence="1 11">Multi-pass membrane protein</topology>
    </subcellularLocation>
</comment>
<feature type="signal peptide" evidence="12">
    <location>
        <begin position="1"/>
        <end position="29"/>
    </location>
</feature>
<comment type="caution">
    <text evidence="14">The sequence shown here is derived from an EMBL/GenBank/DDBJ whole genome shotgun (WGS) entry which is preliminary data.</text>
</comment>
<keyword evidence="10 11" id="KW-0998">Cell outer membrane</keyword>
<evidence type="ECO:0000256" key="4">
    <source>
        <dbReference type="ARBA" id="ARBA00022496"/>
    </source>
</evidence>
<reference evidence="15" key="1">
    <citation type="submission" date="2016-02" db="EMBL/GenBank/DDBJ databases">
        <authorList>
            <person name="Schultz-Johansen M."/>
            <person name="Glaring M.A."/>
            <person name="Bech P.K."/>
            <person name="Stougaard P."/>
        </authorList>
    </citation>
    <scope>NUCLEOTIDE SEQUENCE [LARGE SCALE GENOMIC DNA]</scope>
    <source>
        <strain evidence="15">S66</strain>
    </source>
</reference>
<evidence type="ECO:0000256" key="10">
    <source>
        <dbReference type="ARBA" id="ARBA00023237"/>
    </source>
</evidence>
<dbReference type="InterPro" id="IPR039426">
    <property type="entry name" value="TonB-dep_rcpt-like"/>
</dbReference>
<gene>
    <name evidence="14" type="ORF">AX660_19405</name>
</gene>
<protein>
    <submittedName>
        <fullName evidence="14">TonB-dependent receptor</fullName>
    </submittedName>
</protein>
<dbReference type="Proteomes" id="UP000070299">
    <property type="component" value="Unassembled WGS sequence"/>
</dbReference>
<keyword evidence="2 11" id="KW-0813">Transport</keyword>
<keyword evidence="9 11" id="KW-0472">Membrane</keyword>
<keyword evidence="7" id="KW-0408">Iron</keyword>
<dbReference type="InterPro" id="IPR018247">
    <property type="entry name" value="EF_Hand_1_Ca_BS"/>
</dbReference>